<gene>
    <name evidence="1" type="ORF">ALC53_09464</name>
</gene>
<reference evidence="1 2" key="1">
    <citation type="submission" date="2015-09" db="EMBL/GenBank/DDBJ databases">
        <title>Atta colombica WGS genome.</title>
        <authorList>
            <person name="Nygaard S."/>
            <person name="Hu H."/>
            <person name="Boomsma J."/>
            <person name="Zhang G."/>
        </authorList>
    </citation>
    <scope>NUCLEOTIDE SEQUENCE [LARGE SCALE GENOMIC DNA]</scope>
    <source>
        <strain evidence="1">Treedump-2</strain>
        <tissue evidence="1">Whole body</tissue>
    </source>
</reference>
<evidence type="ECO:0000313" key="2">
    <source>
        <dbReference type="Proteomes" id="UP000078540"/>
    </source>
</evidence>
<name>A0A195B801_9HYME</name>
<dbReference type="EMBL" id="KQ976574">
    <property type="protein sequence ID" value="KYM80370.1"/>
    <property type="molecule type" value="Genomic_DNA"/>
</dbReference>
<keyword evidence="2" id="KW-1185">Reference proteome</keyword>
<organism evidence="1 2">
    <name type="scientific">Atta colombica</name>
    <dbReference type="NCBI Taxonomy" id="520822"/>
    <lineage>
        <taxon>Eukaryota</taxon>
        <taxon>Metazoa</taxon>
        <taxon>Ecdysozoa</taxon>
        <taxon>Arthropoda</taxon>
        <taxon>Hexapoda</taxon>
        <taxon>Insecta</taxon>
        <taxon>Pterygota</taxon>
        <taxon>Neoptera</taxon>
        <taxon>Endopterygota</taxon>
        <taxon>Hymenoptera</taxon>
        <taxon>Apocrita</taxon>
        <taxon>Aculeata</taxon>
        <taxon>Formicoidea</taxon>
        <taxon>Formicidae</taxon>
        <taxon>Myrmicinae</taxon>
        <taxon>Atta</taxon>
    </lineage>
</organism>
<dbReference type="AlphaFoldDB" id="A0A195B801"/>
<accession>A0A195B801</accession>
<dbReference type="Proteomes" id="UP000078540">
    <property type="component" value="Unassembled WGS sequence"/>
</dbReference>
<sequence>RQKLLMLFQLFPRGGGEGRGRAKMLAPVSPFQDFIPLERGQNFPLLACMERISLPATGLTTQTHLFLFVLPTRMYILQKVDVTWIRKV</sequence>
<protein>
    <submittedName>
        <fullName evidence="1">Uncharacterized protein</fullName>
    </submittedName>
</protein>
<proteinExistence type="predicted"/>
<feature type="non-terminal residue" evidence="1">
    <location>
        <position position="1"/>
    </location>
</feature>
<evidence type="ECO:0000313" key="1">
    <source>
        <dbReference type="EMBL" id="KYM80370.1"/>
    </source>
</evidence>